<evidence type="ECO:0000256" key="2">
    <source>
        <dbReference type="ARBA" id="ARBA00010992"/>
    </source>
</evidence>
<feature type="transmembrane region" description="Helical" evidence="10">
    <location>
        <begin position="119"/>
        <end position="139"/>
    </location>
</feature>
<dbReference type="PROSITE" id="PS00217">
    <property type="entry name" value="SUGAR_TRANSPORT_2"/>
    <property type="match status" value="1"/>
</dbReference>
<dbReference type="InterPro" id="IPR036259">
    <property type="entry name" value="MFS_trans_sf"/>
</dbReference>
<evidence type="ECO:0000313" key="12">
    <source>
        <dbReference type="EMBL" id="MBS3697747.1"/>
    </source>
</evidence>
<sequence>MSSYDNKKFIFKISLIATLGGLLFGYDTAVISGAEQSLQKYITANYGSFVHGITVSSALIGCIIGGILSSNISKSLGRKKSLQVAAILFIISAVLSGYPEFLFFDRGESTLGLLIMFNIYRIIGGIGVGLASAISPMYISEISPSSIRGRLVSWNQFAIIFGMLVVYFVNYGITFGQSQSWVDLIGWRYMFMTEAIPAVVFFVLLFLVPETPRYLILVNKDKDALNVLNKIYSSSEHAKKVLNDILSTKSKTKEIKAPLFSFGKTVIIIGILLSIFQQFIGINVALYYAPRIFENLGVGSNTSMMQTVVMGLVNVIFTLIAIIYVDKFGRKPLLIIGSTGMAIGMIGMSVLTANGIFGIITLIFMVIYTASFMMSWGPIIWVLLSEIFPNRIRSGAMAIAVAVQWLANFTITSTYPFMMDISGTMTYGFYAAMSILSGIFVWKFIPETKGKTLEELETIWQKDKKVKTASDNVEPPVFTESIQDRS</sequence>
<evidence type="ECO:0000256" key="5">
    <source>
        <dbReference type="ARBA" id="ARBA00022692"/>
    </source>
</evidence>
<keyword evidence="4" id="KW-1003">Cell membrane</keyword>
<name>A0ABS5MR90_9STAP</name>
<protein>
    <submittedName>
        <fullName evidence="12">D-xylose transporter XylE</fullName>
    </submittedName>
</protein>
<dbReference type="PROSITE" id="PS50850">
    <property type="entry name" value="MFS"/>
    <property type="match status" value="1"/>
</dbReference>
<dbReference type="InterPro" id="IPR050820">
    <property type="entry name" value="MFS_Sugar_Transporter"/>
</dbReference>
<dbReference type="InterPro" id="IPR005829">
    <property type="entry name" value="Sugar_transporter_CS"/>
</dbReference>
<evidence type="ECO:0000256" key="3">
    <source>
        <dbReference type="ARBA" id="ARBA00022448"/>
    </source>
</evidence>
<feature type="transmembrane region" description="Helical" evidence="10">
    <location>
        <begin position="396"/>
        <end position="415"/>
    </location>
</feature>
<evidence type="ECO:0000256" key="4">
    <source>
        <dbReference type="ARBA" id="ARBA00022475"/>
    </source>
</evidence>
<keyword evidence="13" id="KW-1185">Reference proteome</keyword>
<dbReference type="InterPro" id="IPR020846">
    <property type="entry name" value="MFS_dom"/>
</dbReference>
<dbReference type="Pfam" id="PF00083">
    <property type="entry name" value="Sugar_tr"/>
    <property type="match status" value="1"/>
</dbReference>
<dbReference type="Gene3D" id="1.20.1250.20">
    <property type="entry name" value="MFS general substrate transporter like domains"/>
    <property type="match status" value="2"/>
</dbReference>
<feature type="region of interest" description="Disordered" evidence="9">
    <location>
        <begin position="466"/>
        <end position="486"/>
    </location>
</feature>
<reference evidence="12 13" key="1">
    <citation type="submission" date="2021-05" db="EMBL/GenBank/DDBJ databases">
        <title>Staphylococcus fleurettii isolated from lake water in First Nation community in Manitoba, Canada.</title>
        <authorList>
            <person name="Bashar S."/>
            <person name="Murdock A."/>
            <person name="Patidar R."/>
            <person name="Golding G."/>
            <person name="Farenhorst A."/>
            <person name="Kumar A."/>
        </authorList>
    </citation>
    <scope>NUCLEOTIDE SEQUENCE [LARGE SCALE GENOMIC DNA]</scope>
    <source>
        <strain evidence="12 13">SF002</strain>
    </source>
</reference>
<evidence type="ECO:0000259" key="11">
    <source>
        <dbReference type="PROSITE" id="PS50850"/>
    </source>
</evidence>
<feature type="transmembrane region" description="Helical" evidence="10">
    <location>
        <begin position="332"/>
        <end position="351"/>
    </location>
</feature>
<organism evidence="12 13">
    <name type="scientific">Mammaliicoccus fleurettii</name>
    <dbReference type="NCBI Taxonomy" id="150056"/>
    <lineage>
        <taxon>Bacteria</taxon>
        <taxon>Bacillati</taxon>
        <taxon>Bacillota</taxon>
        <taxon>Bacilli</taxon>
        <taxon>Bacillales</taxon>
        <taxon>Staphylococcaceae</taxon>
        <taxon>Mammaliicoccus</taxon>
    </lineage>
</organism>
<dbReference type="PANTHER" id="PTHR48023:SF4">
    <property type="entry name" value="D-XYLOSE-PROTON SYMPORTER-LIKE 2"/>
    <property type="match status" value="1"/>
</dbReference>
<evidence type="ECO:0000256" key="10">
    <source>
        <dbReference type="SAM" id="Phobius"/>
    </source>
</evidence>
<evidence type="ECO:0000256" key="8">
    <source>
        <dbReference type="RuleBase" id="RU003346"/>
    </source>
</evidence>
<keyword evidence="3 8" id="KW-0813">Transport</keyword>
<dbReference type="NCBIfam" id="NF007484">
    <property type="entry name" value="PRK10077.1"/>
    <property type="match status" value="1"/>
</dbReference>
<keyword evidence="6 10" id="KW-1133">Transmembrane helix</keyword>
<dbReference type="SUPFAM" id="SSF103473">
    <property type="entry name" value="MFS general substrate transporter"/>
    <property type="match status" value="1"/>
</dbReference>
<evidence type="ECO:0000256" key="1">
    <source>
        <dbReference type="ARBA" id="ARBA00004651"/>
    </source>
</evidence>
<comment type="subcellular location">
    <subcellularLocation>
        <location evidence="1">Cell membrane</location>
        <topology evidence="1">Multi-pass membrane protein</topology>
    </subcellularLocation>
</comment>
<evidence type="ECO:0000256" key="7">
    <source>
        <dbReference type="ARBA" id="ARBA00023136"/>
    </source>
</evidence>
<keyword evidence="5 10" id="KW-0812">Transmembrane</keyword>
<dbReference type="InterPro" id="IPR003663">
    <property type="entry name" value="Sugar/inositol_transpt"/>
</dbReference>
<feature type="transmembrane region" description="Helical" evidence="10">
    <location>
        <begin position="81"/>
        <end position="99"/>
    </location>
</feature>
<accession>A0ABS5MR90</accession>
<feature type="transmembrane region" description="Helical" evidence="10">
    <location>
        <begin position="266"/>
        <end position="288"/>
    </location>
</feature>
<comment type="caution">
    <text evidence="12">The sequence shown here is derived from an EMBL/GenBank/DDBJ whole genome shotgun (WGS) entry which is preliminary data.</text>
</comment>
<keyword evidence="7 10" id="KW-0472">Membrane</keyword>
<dbReference type="CDD" id="cd17359">
    <property type="entry name" value="MFS_XylE_like"/>
    <property type="match status" value="1"/>
</dbReference>
<dbReference type="NCBIfam" id="TIGR00879">
    <property type="entry name" value="SP"/>
    <property type="match status" value="1"/>
</dbReference>
<dbReference type="PRINTS" id="PR00171">
    <property type="entry name" value="SUGRTRNSPORT"/>
</dbReference>
<feature type="transmembrane region" description="Helical" evidence="10">
    <location>
        <begin position="308"/>
        <end position="325"/>
    </location>
</feature>
<feature type="transmembrane region" description="Helical" evidence="10">
    <location>
        <begin position="427"/>
        <end position="445"/>
    </location>
</feature>
<dbReference type="PROSITE" id="PS00216">
    <property type="entry name" value="SUGAR_TRANSPORT_1"/>
    <property type="match status" value="1"/>
</dbReference>
<gene>
    <name evidence="12" type="primary">xylE</name>
    <name evidence="12" type="ORF">JJQ58_09740</name>
</gene>
<dbReference type="RefSeq" id="WP_203154070.1">
    <property type="nucleotide sequence ID" value="NZ_JAEPSA010000018.1"/>
</dbReference>
<dbReference type="InterPro" id="IPR005828">
    <property type="entry name" value="MFS_sugar_transport-like"/>
</dbReference>
<evidence type="ECO:0000256" key="9">
    <source>
        <dbReference type="SAM" id="MobiDB-lite"/>
    </source>
</evidence>
<proteinExistence type="inferred from homology"/>
<comment type="similarity">
    <text evidence="2 8">Belongs to the major facilitator superfamily. Sugar transporter (TC 2.A.1.1) family.</text>
</comment>
<evidence type="ECO:0000256" key="6">
    <source>
        <dbReference type="ARBA" id="ARBA00022989"/>
    </source>
</evidence>
<dbReference type="Proteomes" id="UP000681586">
    <property type="component" value="Unassembled WGS sequence"/>
</dbReference>
<dbReference type="PANTHER" id="PTHR48023">
    <property type="entry name" value="D-XYLOSE-PROTON SYMPORTER-LIKE 2"/>
    <property type="match status" value="1"/>
</dbReference>
<feature type="domain" description="Major facilitator superfamily (MFS) profile" evidence="11">
    <location>
        <begin position="13"/>
        <end position="449"/>
    </location>
</feature>
<feature type="transmembrane region" description="Helical" evidence="10">
    <location>
        <begin position="357"/>
        <end position="384"/>
    </location>
</feature>
<dbReference type="InterPro" id="IPR047984">
    <property type="entry name" value="XylE-like"/>
</dbReference>
<evidence type="ECO:0000313" key="13">
    <source>
        <dbReference type="Proteomes" id="UP000681586"/>
    </source>
</evidence>
<feature type="transmembrane region" description="Helical" evidence="10">
    <location>
        <begin position="49"/>
        <end position="69"/>
    </location>
</feature>
<feature type="transmembrane region" description="Helical" evidence="10">
    <location>
        <begin position="189"/>
        <end position="208"/>
    </location>
</feature>
<feature type="transmembrane region" description="Helical" evidence="10">
    <location>
        <begin position="151"/>
        <end position="169"/>
    </location>
</feature>
<dbReference type="EMBL" id="JAGXBM010000016">
    <property type="protein sequence ID" value="MBS3697747.1"/>
    <property type="molecule type" value="Genomic_DNA"/>
</dbReference>